<name>A0A0F8YS93_9ZZZZ</name>
<reference evidence="1" key="1">
    <citation type="journal article" date="2015" name="Nature">
        <title>Complex archaea that bridge the gap between prokaryotes and eukaryotes.</title>
        <authorList>
            <person name="Spang A."/>
            <person name="Saw J.H."/>
            <person name="Jorgensen S.L."/>
            <person name="Zaremba-Niedzwiedzka K."/>
            <person name="Martijn J."/>
            <person name="Lind A.E."/>
            <person name="van Eijk R."/>
            <person name="Schleper C."/>
            <person name="Guy L."/>
            <person name="Ettema T.J."/>
        </authorList>
    </citation>
    <scope>NUCLEOTIDE SEQUENCE</scope>
</reference>
<comment type="caution">
    <text evidence="1">The sequence shown here is derived from an EMBL/GenBank/DDBJ whole genome shotgun (WGS) entry which is preliminary data.</text>
</comment>
<sequence>MRVLVPYYPPMRPIRLTDDTPIFWYSYATVPKGFPCSVHGHVIHKRTHQIKIPHWITDIDGSKDRFFDTPCYTMIVQ</sequence>
<gene>
    <name evidence="1" type="ORF">LCGC14_2861390</name>
</gene>
<accession>A0A0F8YS93</accession>
<proteinExistence type="predicted"/>
<protein>
    <submittedName>
        <fullName evidence="1">Uncharacterized protein</fullName>
    </submittedName>
</protein>
<dbReference type="AlphaFoldDB" id="A0A0F8YS93"/>
<organism evidence="1">
    <name type="scientific">marine sediment metagenome</name>
    <dbReference type="NCBI Taxonomy" id="412755"/>
    <lineage>
        <taxon>unclassified sequences</taxon>
        <taxon>metagenomes</taxon>
        <taxon>ecological metagenomes</taxon>
    </lineage>
</organism>
<dbReference type="EMBL" id="LAZR01055310">
    <property type="protein sequence ID" value="KKK76660.1"/>
    <property type="molecule type" value="Genomic_DNA"/>
</dbReference>
<evidence type="ECO:0000313" key="1">
    <source>
        <dbReference type="EMBL" id="KKK76660.1"/>
    </source>
</evidence>